<protein>
    <submittedName>
        <fullName evidence="1">Uncharacterized protein</fullName>
    </submittedName>
</protein>
<organism evidence="1">
    <name type="scientific">Edafosvirus sp</name>
    <dbReference type="NCBI Taxonomy" id="2487765"/>
    <lineage>
        <taxon>Viruses</taxon>
        <taxon>Varidnaviria</taxon>
        <taxon>Bamfordvirae</taxon>
        <taxon>Nucleocytoviricota</taxon>
        <taxon>Megaviricetes</taxon>
        <taxon>Imitervirales</taxon>
        <taxon>Mimiviridae</taxon>
        <taxon>Klosneuvirinae</taxon>
    </lineage>
</organism>
<evidence type="ECO:0000313" key="1">
    <source>
        <dbReference type="EMBL" id="AYV78342.1"/>
    </source>
</evidence>
<reference evidence="1" key="1">
    <citation type="submission" date="2018-10" db="EMBL/GenBank/DDBJ databases">
        <title>Hidden diversity of soil giant viruses.</title>
        <authorList>
            <person name="Schulz F."/>
            <person name="Alteio L."/>
            <person name="Goudeau D."/>
            <person name="Ryan E.M."/>
            <person name="Malmstrom R.R."/>
            <person name="Blanchard J."/>
            <person name="Woyke T."/>
        </authorList>
    </citation>
    <scope>NUCLEOTIDE SEQUENCE</scope>
    <source>
        <strain evidence="1">EDV1</strain>
    </source>
</reference>
<proteinExistence type="predicted"/>
<dbReference type="EMBL" id="MK072075">
    <property type="protein sequence ID" value="AYV78342.1"/>
    <property type="molecule type" value="Genomic_DNA"/>
</dbReference>
<gene>
    <name evidence="1" type="ORF">Edafosvirus10_17</name>
</gene>
<sequence length="115" mass="13873">MNNNNNVFVKRKDLEKQISSQIYSNYTNKVSLSKIIESIPSDHYNLPQENLRKNMIEWRWRVIQFENKKMIEISSLVPGSQRKYIDKSGELIEYDKPIDSTFDQCVIKEYYYYTF</sequence>
<accession>A0A3G4ZTW3</accession>
<name>A0A3G4ZTW3_9VIRU</name>